<organism evidence="2 3">
    <name type="scientific">Tupaia chinensis</name>
    <name type="common">Chinese tree shrew</name>
    <name type="synonym">Tupaia belangeri chinensis</name>
    <dbReference type="NCBI Taxonomy" id="246437"/>
    <lineage>
        <taxon>Eukaryota</taxon>
        <taxon>Metazoa</taxon>
        <taxon>Chordata</taxon>
        <taxon>Craniata</taxon>
        <taxon>Vertebrata</taxon>
        <taxon>Euteleostomi</taxon>
        <taxon>Mammalia</taxon>
        <taxon>Eutheria</taxon>
        <taxon>Euarchontoglires</taxon>
        <taxon>Scandentia</taxon>
        <taxon>Tupaiidae</taxon>
        <taxon>Tupaia</taxon>
    </lineage>
</organism>
<evidence type="ECO:0000313" key="2">
    <source>
        <dbReference type="EMBL" id="ELW47428.1"/>
    </source>
</evidence>
<feature type="region of interest" description="Disordered" evidence="1">
    <location>
        <begin position="62"/>
        <end position="86"/>
    </location>
</feature>
<evidence type="ECO:0000313" key="3">
    <source>
        <dbReference type="Proteomes" id="UP000011518"/>
    </source>
</evidence>
<sequence>MDPVAYLLYRALLPVNNSWVGPRNACSYTPAGRGARQLRALRNCRACGGWARKWRGGAQRALLRGARPRAEAPSGHAASSKAQSSRSLSYLSGDRSARAGVARTPFCNFGGWDHVRGSRDFARKKKFARRGLSDLSKLGALLPGSGLNSAAQTDPSAGVEKEGVGPTKAAGFCLARALSLAQPPESALRCGHRQQFSTLRKNIQVQKGLRLEGRLDGLCYFPPGLKARWKTGGTDWPAYRGGGGEEGGVPLALSPPPGGCP</sequence>
<dbReference type="InParanoid" id="L9JAP9"/>
<protein>
    <submittedName>
        <fullName evidence="2">Uncharacterized protein</fullName>
    </submittedName>
</protein>
<feature type="compositionally biased region" description="Low complexity" evidence="1">
    <location>
        <begin position="77"/>
        <end position="86"/>
    </location>
</feature>
<feature type="region of interest" description="Disordered" evidence="1">
    <location>
        <begin position="240"/>
        <end position="261"/>
    </location>
</feature>
<reference evidence="3" key="2">
    <citation type="journal article" date="2013" name="Nat. Commun.">
        <title>Genome of the Chinese tree shrew.</title>
        <authorList>
            <person name="Fan Y."/>
            <person name="Huang Z.Y."/>
            <person name="Cao C.C."/>
            <person name="Chen C.S."/>
            <person name="Chen Y.X."/>
            <person name="Fan D.D."/>
            <person name="He J."/>
            <person name="Hou H.L."/>
            <person name="Hu L."/>
            <person name="Hu X.T."/>
            <person name="Jiang X.T."/>
            <person name="Lai R."/>
            <person name="Lang Y.S."/>
            <person name="Liang B."/>
            <person name="Liao S.G."/>
            <person name="Mu D."/>
            <person name="Ma Y.Y."/>
            <person name="Niu Y.Y."/>
            <person name="Sun X.Q."/>
            <person name="Xia J.Q."/>
            <person name="Xiao J."/>
            <person name="Xiong Z.Q."/>
            <person name="Xu L."/>
            <person name="Yang L."/>
            <person name="Zhang Y."/>
            <person name="Zhao W."/>
            <person name="Zhao X.D."/>
            <person name="Zheng Y.T."/>
            <person name="Zhou J.M."/>
            <person name="Zhu Y.B."/>
            <person name="Zhang G.J."/>
            <person name="Wang J."/>
            <person name="Yao Y.G."/>
        </authorList>
    </citation>
    <scope>NUCLEOTIDE SEQUENCE [LARGE SCALE GENOMIC DNA]</scope>
</reference>
<evidence type="ECO:0000256" key="1">
    <source>
        <dbReference type="SAM" id="MobiDB-lite"/>
    </source>
</evidence>
<proteinExistence type="predicted"/>
<keyword evidence="3" id="KW-1185">Reference proteome</keyword>
<gene>
    <name evidence="2" type="ORF">TREES_T100013421</name>
</gene>
<dbReference type="EMBL" id="KB321114">
    <property type="protein sequence ID" value="ELW47428.1"/>
    <property type="molecule type" value="Genomic_DNA"/>
</dbReference>
<name>L9JAP9_TUPCH</name>
<reference evidence="3" key="1">
    <citation type="submission" date="2012-07" db="EMBL/GenBank/DDBJ databases">
        <title>Genome of the Chinese tree shrew, a rising model animal genetically related to primates.</title>
        <authorList>
            <person name="Zhang G."/>
            <person name="Fan Y."/>
            <person name="Yao Y."/>
            <person name="Huang Z."/>
        </authorList>
    </citation>
    <scope>NUCLEOTIDE SEQUENCE [LARGE SCALE GENOMIC DNA]</scope>
</reference>
<accession>L9JAP9</accession>
<dbReference type="AlphaFoldDB" id="L9JAP9"/>
<dbReference type="Proteomes" id="UP000011518">
    <property type="component" value="Unassembled WGS sequence"/>
</dbReference>